<keyword evidence="16" id="KW-1185">Reference proteome</keyword>
<evidence type="ECO:0000256" key="10">
    <source>
        <dbReference type="ARBA" id="ARBA00023159"/>
    </source>
</evidence>
<dbReference type="PANTHER" id="PTHR43394">
    <property type="entry name" value="ATP-DEPENDENT PERMEASE MDL1, MITOCHONDRIAL"/>
    <property type="match status" value="1"/>
</dbReference>
<keyword evidence="6" id="KW-0788">Thiol protease</keyword>
<dbReference type="Pfam" id="PF00005">
    <property type="entry name" value="ABC_tran"/>
    <property type="match status" value="1"/>
</dbReference>
<dbReference type="EMBL" id="RBAH01000024">
    <property type="protein sequence ID" value="RKN74909.1"/>
    <property type="molecule type" value="Genomic_DNA"/>
</dbReference>
<dbReference type="PROSITE" id="PS00888">
    <property type="entry name" value="CNMP_BINDING_1"/>
    <property type="match status" value="1"/>
</dbReference>
<evidence type="ECO:0000256" key="5">
    <source>
        <dbReference type="ARBA" id="ARBA00022741"/>
    </source>
</evidence>
<dbReference type="InterPro" id="IPR017871">
    <property type="entry name" value="ABC_transporter-like_CS"/>
</dbReference>
<keyword evidence="6" id="KW-0378">Hydrolase</keyword>
<name>A0A3B0BRR1_9BACL</name>
<evidence type="ECO:0000256" key="8">
    <source>
        <dbReference type="ARBA" id="ARBA00022989"/>
    </source>
</evidence>
<dbReference type="CDD" id="cd07346">
    <property type="entry name" value="ABC_6TM_exporters"/>
    <property type="match status" value="1"/>
</dbReference>
<dbReference type="InterPro" id="IPR018490">
    <property type="entry name" value="cNMP-bd_dom_sf"/>
</dbReference>
<keyword evidence="3" id="KW-1003">Cell membrane</keyword>
<evidence type="ECO:0000256" key="9">
    <source>
        <dbReference type="ARBA" id="ARBA00023136"/>
    </source>
</evidence>
<proteinExistence type="predicted"/>
<keyword evidence="10" id="KW-0010">Activator</keyword>
<feature type="transmembrane region" description="Helical" evidence="11">
    <location>
        <begin position="32"/>
        <end position="50"/>
    </location>
</feature>
<dbReference type="SUPFAM" id="SSF90123">
    <property type="entry name" value="ABC transporter transmembrane region"/>
    <property type="match status" value="1"/>
</dbReference>
<dbReference type="PROSITE" id="PS00889">
    <property type="entry name" value="CNMP_BINDING_2"/>
    <property type="match status" value="1"/>
</dbReference>
<dbReference type="GO" id="GO:0008234">
    <property type="term" value="F:cysteine-type peptidase activity"/>
    <property type="evidence" value="ECO:0007669"/>
    <property type="project" value="UniProtKB-KW"/>
</dbReference>
<dbReference type="Gene3D" id="1.20.1560.10">
    <property type="entry name" value="ABC transporter type 1, transmembrane domain"/>
    <property type="match status" value="1"/>
</dbReference>
<dbReference type="InterPro" id="IPR003439">
    <property type="entry name" value="ABC_transporter-like_ATP-bd"/>
</dbReference>
<evidence type="ECO:0000256" key="7">
    <source>
        <dbReference type="ARBA" id="ARBA00022840"/>
    </source>
</evidence>
<feature type="domain" description="Cyclic nucleotide-binding" evidence="12">
    <location>
        <begin position="609"/>
        <end position="729"/>
    </location>
</feature>
<dbReference type="Gene3D" id="3.40.50.300">
    <property type="entry name" value="P-loop containing nucleotide triphosphate hydrolases"/>
    <property type="match status" value="1"/>
</dbReference>
<feature type="transmembrane region" description="Helical" evidence="11">
    <location>
        <begin position="70"/>
        <end position="90"/>
    </location>
</feature>
<dbReference type="InterPro" id="IPR039421">
    <property type="entry name" value="Type_1_exporter"/>
</dbReference>
<feature type="domain" description="ABC transporter" evidence="13">
    <location>
        <begin position="350"/>
        <end position="584"/>
    </location>
</feature>
<dbReference type="FunFam" id="3.40.50.300:FF:000299">
    <property type="entry name" value="ABC transporter ATP-binding protein/permease"/>
    <property type="match status" value="1"/>
</dbReference>
<dbReference type="GO" id="GO:0015421">
    <property type="term" value="F:ABC-type oligopeptide transporter activity"/>
    <property type="evidence" value="ECO:0007669"/>
    <property type="project" value="TreeGrafter"/>
</dbReference>
<gene>
    <name evidence="15" type="ORF">D7M11_26905</name>
</gene>
<keyword evidence="5" id="KW-0547">Nucleotide-binding</keyword>
<dbReference type="SMART" id="SM00382">
    <property type="entry name" value="AAA"/>
    <property type="match status" value="1"/>
</dbReference>
<dbReference type="Pfam" id="PF00664">
    <property type="entry name" value="ABC_membrane"/>
    <property type="match status" value="1"/>
</dbReference>
<keyword evidence="8 11" id="KW-1133">Transmembrane helix</keyword>
<dbReference type="PROSITE" id="PS50893">
    <property type="entry name" value="ABC_TRANSPORTER_2"/>
    <property type="match status" value="1"/>
</dbReference>
<evidence type="ECO:0000259" key="12">
    <source>
        <dbReference type="PROSITE" id="PS50042"/>
    </source>
</evidence>
<dbReference type="PROSITE" id="PS50929">
    <property type="entry name" value="ABC_TM1F"/>
    <property type="match status" value="1"/>
</dbReference>
<dbReference type="GO" id="GO:0016887">
    <property type="term" value="F:ATP hydrolysis activity"/>
    <property type="evidence" value="ECO:0007669"/>
    <property type="project" value="InterPro"/>
</dbReference>
<evidence type="ECO:0000256" key="2">
    <source>
        <dbReference type="ARBA" id="ARBA00022448"/>
    </source>
</evidence>
<accession>A0A3B0BRR1</accession>
<organism evidence="15 16">
    <name type="scientific">Paenibacillus ginsengarvi</name>
    <dbReference type="NCBI Taxonomy" id="400777"/>
    <lineage>
        <taxon>Bacteria</taxon>
        <taxon>Bacillati</taxon>
        <taxon>Bacillota</taxon>
        <taxon>Bacilli</taxon>
        <taxon>Bacillales</taxon>
        <taxon>Paenibacillaceae</taxon>
        <taxon>Paenibacillus</taxon>
    </lineage>
</organism>
<dbReference type="AlphaFoldDB" id="A0A3B0BRR1"/>
<sequence length="735" mass="82617">MQNPLQESLQWLRRRIGMLWKSIFTMVRSSPFFIFLIMLGAVIDLMFRYLSSLSYKYLIDLAILPRDGKALAIIIVALLILGFTNVLTGISTDYAKARLGSNFLFEYRIRLYRHMQMQSQRFYEKFGVGDLLARYTDDIPAIQSALLYIMTGGLLSITSVIVGLAILFSMEWKLTLVTLAGSALLFAPYRMLKSRSLAMGEAYYKQLDHFNGSVDEHIKAYRVIRAFDLRSAMLNKVETNLRTMLSIGVQRNFVNSNLNRLPMLVISLLTAVILAYGGYLTFNGSLTIGEFIAYNSIFFTVGTSLFGVTSILPFILSARTSLDRLQQVLDWEPNVIEQGGQELSHLRSDIVFRDVNFAYSSGEPVLRNLNLTIPVRGFTSIVGPSGAGKSTVLQLMLRFSDPQTGIVLYDGQDIKNVQYASLLRQVGVVFQDSVLFHASIRDNIRIGNPEATQEQIEEAARAAEIHDTIIGFREGYDTLVSHYGDSLSGGQRQRIALARALVRKPRILFLDEATSALDPDTERSVNETIRTLGLRMSIVSVTHRLAYAALSDRIVVLSQGSVAETGTHEELLELGGEYRQMWDKQQGFMLAHGSGNACVRSDRLRKLPFFSSIDSEALDEISRLFVMEKFEAGAMVVEQGEQGDKFYLIARGKVDVLFSAGLGERRKVASLEDGDHFGEIALMQHIPRTATIVTVTACWLLSLSYDHFHPLVMRYPAIREELEATLRSRMQRRED</sequence>
<evidence type="ECO:0000259" key="13">
    <source>
        <dbReference type="PROSITE" id="PS50893"/>
    </source>
</evidence>
<dbReference type="SMART" id="SM00100">
    <property type="entry name" value="cNMP"/>
    <property type="match status" value="1"/>
</dbReference>
<keyword evidence="2" id="KW-0813">Transport</keyword>
<dbReference type="InterPro" id="IPR018488">
    <property type="entry name" value="cNMP-bd_CS"/>
</dbReference>
<dbReference type="InterPro" id="IPR036640">
    <property type="entry name" value="ABC1_TM_sf"/>
</dbReference>
<keyword evidence="6" id="KW-0645">Protease</keyword>
<protein>
    <submittedName>
        <fullName evidence="15">ATP-binding cassette domain-containing protein</fullName>
    </submittedName>
</protein>
<feature type="domain" description="ABC transmembrane type-1" evidence="14">
    <location>
        <begin position="35"/>
        <end position="317"/>
    </location>
</feature>
<evidence type="ECO:0000256" key="1">
    <source>
        <dbReference type="ARBA" id="ARBA00004651"/>
    </source>
</evidence>
<dbReference type="InterPro" id="IPR014710">
    <property type="entry name" value="RmlC-like_jellyroll"/>
</dbReference>
<dbReference type="Pfam" id="PF00027">
    <property type="entry name" value="cNMP_binding"/>
    <property type="match status" value="1"/>
</dbReference>
<evidence type="ECO:0000313" key="16">
    <source>
        <dbReference type="Proteomes" id="UP000282311"/>
    </source>
</evidence>
<dbReference type="PROSITE" id="PS00211">
    <property type="entry name" value="ABC_TRANSPORTER_1"/>
    <property type="match status" value="1"/>
</dbReference>
<feature type="transmembrane region" description="Helical" evidence="11">
    <location>
        <begin position="261"/>
        <end position="279"/>
    </location>
</feature>
<comment type="subcellular location">
    <subcellularLocation>
        <location evidence="1">Cell membrane</location>
        <topology evidence="1">Multi-pass membrane protein</topology>
    </subcellularLocation>
</comment>
<keyword evidence="9 11" id="KW-0472">Membrane</keyword>
<dbReference type="SUPFAM" id="SSF52540">
    <property type="entry name" value="P-loop containing nucleoside triphosphate hydrolases"/>
    <property type="match status" value="1"/>
</dbReference>
<keyword evidence="4 11" id="KW-0812">Transmembrane</keyword>
<evidence type="ECO:0000259" key="14">
    <source>
        <dbReference type="PROSITE" id="PS50929"/>
    </source>
</evidence>
<dbReference type="InterPro" id="IPR011527">
    <property type="entry name" value="ABC1_TM_dom"/>
</dbReference>
<dbReference type="CDD" id="cd00038">
    <property type="entry name" value="CAP_ED"/>
    <property type="match status" value="1"/>
</dbReference>
<feature type="transmembrane region" description="Helical" evidence="11">
    <location>
        <begin position="291"/>
        <end position="316"/>
    </location>
</feature>
<dbReference type="PROSITE" id="PS50042">
    <property type="entry name" value="CNMP_BINDING_3"/>
    <property type="match status" value="1"/>
</dbReference>
<dbReference type="GO" id="GO:0005886">
    <property type="term" value="C:plasma membrane"/>
    <property type="evidence" value="ECO:0007669"/>
    <property type="project" value="UniProtKB-SubCell"/>
</dbReference>
<dbReference type="GO" id="GO:0005524">
    <property type="term" value="F:ATP binding"/>
    <property type="evidence" value="ECO:0007669"/>
    <property type="project" value="UniProtKB-KW"/>
</dbReference>
<evidence type="ECO:0000256" key="11">
    <source>
        <dbReference type="SAM" id="Phobius"/>
    </source>
</evidence>
<dbReference type="InterPro" id="IPR003593">
    <property type="entry name" value="AAA+_ATPase"/>
</dbReference>
<dbReference type="SUPFAM" id="SSF51206">
    <property type="entry name" value="cAMP-binding domain-like"/>
    <property type="match status" value="1"/>
</dbReference>
<dbReference type="Proteomes" id="UP000282311">
    <property type="component" value="Unassembled WGS sequence"/>
</dbReference>
<dbReference type="PANTHER" id="PTHR43394:SF1">
    <property type="entry name" value="ATP-BINDING CASSETTE SUB-FAMILY B MEMBER 10, MITOCHONDRIAL"/>
    <property type="match status" value="1"/>
</dbReference>
<dbReference type="PRINTS" id="PR00103">
    <property type="entry name" value="CAMPKINASE"/>
</dbReference>
<reference evidence="15 16" key="1">
    <citation type="journal article" date="2007" name="Int. J. Syst. Evol. Microbiol.">
        <title>Paenibacillus ginsengarvi sp. nov., isolated from soil from ginseng cultivation.</title>
        <authorList>
            <person name="Yoon M.H."/>
            <person name="Ten L.N."/>
            <person name="Im W.T."/>
        </authorList>
    </citation>
    <scope>NUCLEOTIDE SEQUENCE [LARGE SCALE GENOMIC DNA]</scope>
    <source>
        <strain evidence="15 16">KCTC 13059</strain>
    </source>
</reference>
<feature type="transmembrane region" description="Helical" evidence="11">
    <location>
        <begin position="145"/>
        <end position="168"/>
    </location>
</feature>
<keyword evidence="7 15" id="KW-0067">ATP-binding</keyword>
<dbReference type="InterPro" id="IPR027417">
    <property type="entry name" value="P-loop_NTPase"/>
</dbReference>
<evidence type="ECO:0000256" key="3">
    <source>
        <dbReference type="ARBA" id="ARBA00022475"/>
    </source>
</evidence>
<evidence type="ECO:0000256" key="4">
    <source>
        <dbReference type="ARBA" id="ARBA00022692"/>
    </source>
</evidence>
<dbReference type="InterPro" id="IPR000595">
    <property type="entry name" value="cNMP-bd_dom"/>
</dbReference>
<dbReference type="Gene3D" id="2.60.120.10">
    <property type="entry name" value="Jelly Rolls"/>
    <property type="match status" value="1"/>
</dbReference>
<evidence type="ECO:0000313" key="15">
    <source>
        <dbReference type="EMBL" id="RKN74909.1"/>
    </source>
</evidence>
<comment type="caution">
    <text evidence="15">The sequence shown here is derived from an EMBL/GenBank/DDBJ whole genome shotgun (WGS) entry which is preliminary data.</text>
</comment>
<evidence type="ECO:0000256" key="6">
    <source>
        <dbReference type="ARBA" id="ARBA00022807"/>
    </source>
</evidence>